<evidence type="ECO:0000256" key="6">
    <source>
        <dbReference type="ARBA" id="ARBA00023186"/>
    </source>
</evidence>
<dbReference type="FunFam" id="3.30.420.40:FF:000071">
    <property type="entry name" value="Molecular chaperone DnaK"/>
    <property type="match status" value="1"/>
</dbReference>
<organism evidence="9 10">
    <name type="scientific">Collinsella tanakaei</name>
    <dbReference type="NCBI Taxonomy" id="626935"/>
    <lineage>
        <taxon>Bacteria</taxon>
        <taxon>Bacillati</taxon>
        <taxon>Actinomycetota</taxon>
        <taxon>Coriobacteriia</taxon>
        <taxon>Coriobacteriales</taxon>
        <taxon>Coriobacteriaceae</taxon>
        <taxon>Collinsella</taxon>
    </lineage>
</organism>
<dbReference type="Proteomes" id="UP000260943">
    <property type="component" value="Unassembled WGS sequence"/>
</dbReference>
<evidence type="ECO:0000256" key="4">
    <source>
        <dbReference type="ARBA" id="ARBA00022840"/>
    </source>
</evidence>
<evidence type="ECO:0000256" key="2">
    <source>
        <dbReference type="ARBA" id="ARBA00022553"/>
    </source>
</evidence>
<dbReference type="InterPro" id="IPR029047">
    <property type="entry name" value="HSP70_peptide-bd_sf"/>
</dbReference>
<dbReference type="GO" id="GO:0005524">
    <property type="term" value="F:ATP binding"/>
    <property type="evidence" value="ECO:0007669"/>
    <property type="project" value="UniProtKB-KW"/>
</dbReference>
<dbReference type="SUPFAM" id="SSF53067">
    <property type="entry name" value="Actin-like ATPase domain"/>
    <property type="match status" value="2"/>
</dbReference>
<dbReference type="AlphaFoldDB" id="A0A3E4QP41"/>
<protein>
    <submittedName>
        <fullName evidence="9">Molecular chaperone HscC</fullName>
    </submittedName>
</protein>
<comment type="caution">
    <text evidence="9">The sequence shown here is derived from an EMBL/GenBank/DDBJ whole genome shotgun (WGS) entry which is preliminary data.</text>
</comment>
<dbReference type="InterPro" id="IPR043129">
    <property type="entry name" value="ATPase_NBD"/>
</dbReference>
<evidence type="ECO:0000256" key="3">
    <source>
        <dbReference type="ARBA" id="ARBA00022741"/>
    </source>
</evidence>
<dbReference type="GO" id="GO:0140662">
    <property type="term" value="F:ATP-dependent protein folding chaperone"/>
    <property type="evidence" value="ECO:0007669"/>
    <property type="project" value="InterPro"/>
</dbReference>
<gene>
    <name evidence="9" type="ORF">DXC81_10500</name>
</gene>
<dbReference type="InterPro" id="IPR018181">
    <property type="entry name" value="Heat_shock_70_CS"/>
</dbReference>
<dbReference type="Gene3D" id="3.90.640.10">
    <property type="entry name" value="Actin, Chain A, domain 4"/>
    <property type="match status" value="1"/>
</dbReference>
<reference evidence="9 10" key="1">
    <citation type="submission" date="2018-08" db="EMBL/GenBank/DDBJ databases">
        <title>A genome reference for cultivated species of the human gut microbiota.</title>
        <authorList>
            <person name="Zou Y."/>
            <person name="Xue W."/>
            <person name="Luo G."/>
        </authorList>
    </citation>
    <scope>NUCLEOTIDE SEQUENCE [LARGE SCALE GENOMIC DNA]</scope>
    <source>
        <strain evidence="9 10">TF08-14</strain>
    </source>
</reference>
<dbReference type="RefSeq" id="WP_117680344.1">
    <property type="nucleotide sequence ID" value="NZ_QSRJ01000017.1"/>
</dbReference>
<dbReference type="Pfam" id="PF00012">
    <property type="entry name" value="HSP70"/>
    <property type="match status" value="2"/>
</dbReference>
<sequence>MAIVGIDLGTTNSLAAVYKDGRAQLVPNQFGELLTPSVVSVDKDGRAVVGRIAQERLVTQPQDTVARFKRKMGTDAVYNLGGRRFTPEALSACVIGQLVADAQEFLGERVDEAVVSVPAYFDVAQRAATKRAGALAGVRVERLVNEPSAAALGRHFSNEGAVAAAAADGYPPDETFCVFDFGGGTLDVSVVDCFDNVVGISAVAGDNHLGGGDFDLLIAQEACRINGIGLNALEASQRETLLREAERAKRELTDRDSHAFLRSSIPALPQVLHLTNKRLFELAEPLFTRIERPLKQAVYDSDVPAEEISRAVLVGGSSRMPVVRDYLERLLAVPVTCEEDCDVAVALGLGTYVGIKQRARGVDRLVLTDICPHSLSTDVRNPHPPFEPLASVLIPRNTTLPASSSQVYANSQVGAREARVAVYQGENVYAKDNKQLAELMVPLPRNASEQEAFTVTFTYDINSILGVEVRVHSTGEVTRRVYNGSSWDEGEGALATLQEVQLSARMEPTRVDAELALERALCVAAEGSDYVRNYLRVLTYDFASSLNSNSLKLLIMKTRQLNAVLDRIEADKADNAFFRHGDEGNCGEPGGPGDSLGEDAGDGSHGLDDGLDEEWL</sequence>
<dbReference type="EMBL" id="QSRJ01000017">
    <property type="protein sequence ID" value="RGL07309.1"/>
    <property type="molecule type" value="Genomic_DNA"/>
</dbReference>
<keyword evidence="5" id="KW-0346">Stress response</keyword>
<evidence type="ECO:0000313" key="9">
    <source>
        <dbReference type="EMBL" id="RGL07309.1"/>
    </source>
</evidence>
<feature type="region of interest" description="Disordered" evidence="8">
    <location>
        <begin position="580"/>
        <end position="616"/>
    </location>
</feature>
<keyword evidence="4 7" id="KW-0067">ATP-binding</keyword>
<keyword evidence="3 7" id="KW-0547">Nucleotide-binding</keyword>
<keyword evidence="6" id="KW-0143">Chaperone</keyword>
<accession>A0A3E4QP41</accession>
<dbReference type="SUPFAM" id="SSF100920">
    <property type="entry name" value="Heat shock protein 70kD (HSP70), peptide-binding domain"/>
    <property type="match status" value="1"/>
</dbReference>
<evidence type="ECO:0000256" key="1">
    <source>
        <dbReference type="ARBA" id="ARBA00007381"/>
    </source>
</evidence>
<dbReference type="Gene3D" id="2.60.34.10">
    <property type="entry name" value="Substrate Binding Domain Of DNAk, Chain A, domain 1"/>
    <property type="match status" value="1"/>
</dbReference>
<comment type="similarity">
    <text evidence="1 7">Belongs to the heat shock protein 70 family.</text>
</comment>
<keyword evidence="2" id="KW-0597">Phosphoprotein</keyword>
<evidence type="ECO:0000313" key="10">
    <source>
        <dbReference type="Proteomes" id="UP000260943"/>
    </source>
</evidence>
<dbReference type="PROSITE" id="PS00329">
    <property type="entry name" value="HSP70_2"/>
    <property type="match status" value="1"/>
</dbReference>
<evidence type="ECO:0000256" key="8">
    <source>
        <dbReference type="SAM" id="MobiDB-lite"/>
    </source>
</evidence>
<name>A0A3E4QP41_9ACTN</name>
<evidence type="ECO:0000256" key="7">
    <source>
        <dbReference type="RuleBase" id="RU003322"/>
    </source>
</evidence>
<dbReference type="InterPro" id="IPR013126">
    <property type="entry name" value="Hsp_70_fam"/>
</dbReference>
<proteinExistence type="inferred from homology"/>
<evidence type="ECO:0000256" key="5">
    <source>
        <dbReference type="ARBA" id="ARBA00023016"/>
    </source>
</evidence>
<dbReference type="PROSITE" id="PS00297">
    <property type="entry name" value="HSP70_1"/>
    <property type="match status" value="1"/>
</dbReference>
<dbReference type="Gene3D" id="3.30.420.40">
    <property type="match status" value="2"/>
</dbReference>
<dbReference type="PANTHER" id="PTHR19375">
    <property type="entry name" value="HEAT SHOCK PROTEIN 70KDA"/>
    <property type="match status" value="1"/>
</dbReference>
<dbReference type="PRINTS" id="PR00301">
    <property type="entry name" value="HEATSHOCK70"/>
</dbReference>